<name>A0A2C6KE34_9APIC</name>
<accession>A0A2C6KE34</accession>
<feature type="compositionally biased region" description="Low complexity" evidence="1">
    <location>
        <begin position="113"/>
        <end position="132"/>
    </location>
</feature>
<gene>
    <name evidence="2" type="ORF">CSUI_010789</name>
</gene>
<keyword evidence="3" id="KW-1185">Reference proteome</keyword>
<organism evidence="2 3">
    <name type="scientific">Cystoisospora suis</name>
    <dbReference type="NCBI Taxonomy" id="483139"/>
    <lineage>
        <taxon>Eukaryota</taxon>
        <taxon>Sar</taxon>
        <taxon>Alveolata</taxon>
        <taxon>Apicomplexa</taxon>
        <taxon>Conoidasida</taxon>
        <taxon>Coccidia</taxon>
        <taxon>Eucoccidiorida</taxon>
        <taxon>Eimeriorina</taxon>
        <taxon>Sarcocystidae</taxon>
        <taxon>Cystoisospora</taxon>
    </lineage>
</organism>
<feature type="region of interest" description="Disordered" evidence="1">
    <location>
        <begin position="113"/>
        <end position="158"/>
    </location>
</feature>
<sequence length="294" mass="31332">WHRSDSGFHDPLFEYAIGGAGLAGVVAVDSGLIVEAGDSGSFDGRQQGVQSGVSVLPPLQVTLSQTGKYPVWSPDDLSFSPAHTVPLAFVPSTQTHMEQPQVLPDTVVFHSTSMRSPEATSSSASAATPARRASLETKESGELSPDFQSENGDGDGCKSAEDLEIIEGSLLFSPGNRDRFLGSARPSTRFYEILFSCGRRSFGNEEKTTRCVQDHLWVEAHRRLSDSCMRCFSRSVGCGASNCKGPCFFSSCAASCLECSEESCSADLLRCSGLSKLPEPCVPDITAGVLATTR</sequence>
<dbReference type="GeneID" id="94434101"/>
<protein>
    <submittedName>
        <fullName evidence="2">Transmembrane</fullName>
    </submittedName>
</protein>
<keyword evidence="2" id="KW-0472">Membrane</keyword>
<feature type="non-terminal residue" evidence="2">
    <location>
        <position position="1"/>
    </location>
</feature>
<comment type="caution">
    <text evidence="2">The sequence shown here is derived from an EMBL/GenBank/DDBJ whole genome shotgun (WGS) entry which is preliminary data.</text>
</comment>
<dbReference type="VEuPathDB" id="ToxoDB:CSUI_010789"/>
<dbReference type="Proteomes" id="UP000221165">
    <property type="component" value="Unassembled WGS sequence"/>
</dbReference>
<evidence type="ECO:0000313" key="2">
    <source>
        <dbReference type="EMBL" id="PHJ15399.1"/>
    </source>
</evidence>
<evidence type="ECO:0000256" key="1">
    <source>
        <dbReference type="SAM" id="MobiDB-lite"/>
    </source>
</evidence>
<evidence type="ECO:0000313" key="3">
    <source>
        <dbReference type="Proteomes" id="UP000221165"/>
    </source>
</evidence>
<dbReference type="RefSeq" id="XP_067917133.1">
    <property type="nucleotide sequence ID" value="XM_068070890.1"/>
</dbReference>
<keyword evidence="2" id="KW-0812">Transmembrane</keyword>
<reference evidence="2 3" key="1">
    <citation type="journal article" date="2017" name="Int. J. Parasitol.">
        <title>The genome of the protozoan parasite Cystoisospora suis and a reverse vaccinology approach to identify vaccine candidates.</title>
        <authorList>
            <person name="Palmieri N."/>
            <person name="Shrestha A."/>
            <person name="Ruttkowski B."/>
            <person name="Beck T."/>
            <person name="Vogl C."/>
            <person name="Tomley F."/>
            <person name="Blake D.P."/>
            <person name="Joachim A."/>
        </authorList>
    </citation>
    <scope>NUCLEOTIDE SEQUENCE [LARGE SCALE GENOMIC DNA]</scope>
    <source>
        <strain evidence="2 3">Wien I</strain>
    </source>
</reference>
<dbReference type="AlphaFoldDB" id="A0A2C6KE34"/>
<dbReference type="OrthoDB" id="354723at2759"/>
<dbReference type="EMBL" id="MIGC01008293">
    <property type="protein sequence ID" value="PHJ15399.1"/>
    <property type="molecule type" value="Genomic_DNA"/>
</dbReference>
<proteinExistence type="predicted"/>